<organism evidence="7 8">
    <name type="scientific">Parelaphostrongylus tenuis</name>
    <name type="common">Meningeal worm</name>
    <dbReference type="NCBI Taxonomy" id="148309"/>
    <lineage>
        <taxon>Eukaryota</taxon>
        <taxon>Metazoa</taxon>
        <taxon>Ecdysozoa</taxon>
        <taxon>Nematoda</taxon>
        <taxon>Chromadorea</taxon>
        <taxon>Rhabditida</taxon>
        <taxon>Rhabditina</taxon>
        <taxon>Rhabditomorpha</taxon>
        <taxon>Strongyloidea</taxon>
        <taxon>Metastrongylidae</taxon>
        <taxon>Parelaphostrongylus</taxon>
    </lineage>
</organism>
<evidence type="ECO:0000313" key="7">
    <source>
        <dbReference type="EMBL" id="KAJ1355410.1"/>
    </source>
</evidence>
<dbReference type="GO" id="GO:0007040">
    <property type="term" value="P:lysosome organization"/>
    <property type="evidence" value="ECO:0007669"/>
    <property type="project" value="TreeGrafter"/>
</dbReference>
<feature type="transmembrane region" description="Helical" evidence="6">
    <location>
        <begin position="158"/>
        <end position="176"/>
    </location>
</feature>
<gene>
    <name evidence="7" type="ORF">KIN20_012804</name>
</gene>
<comment type="subcellular location">
    <subcellularLocation>
        <location evidence="1">Endomembrane system</location>
        <topology evidence="1">Multi-pass membrane protein</topology>
    </subcellularLocation>
    <subcellularLocation>
        <location evidence="6">Lysosome membrane</location>
        <topology evidence="6">Multi-pass membrane protein</topology>
    </subcellularLocation>
</comment>
<dbReference type="InterPro" id="IPR003492">
    <property type="entry name" value="Battenin_disease_Cln3"/>
</dbReference>
<evidence type="ECO:0000256" key="2">
    <source>
        <dbReference type="ARBA" id="ARBA00022448"/>
    </source>
</evidence>
<evidence type="ECO:0000256" key="4">
    <source>
        <dbReference type="ARBA" id="ARBA00022989"/>
    </source>
</evidence>
<keyword evidence="3 6" id="KW-0812">Transmembrane</keyword>
<dbReference type="PRINTS" id="PR01315">
    <property type="entry name" value="BATTENIN"/>
</dbReference>
<dbReference type="GO" id="GO:0051453">
    <property type="term" value="P:regulation of intracellular pH"/>
    <property type="evidence" value="ECO:0007669"/>
    <property type="project" value="TreeGrafter"/>
</dbReference>
<keyword evidence="4 6" id="KW-1133">Transmembrane helix</keyword>
<keyword evidence="2" id="KW-0813">Transport</keyword>
<feature type="transmembrane region" description="Helical" evidence="6">
    <location>
        <begin position="125"/>
        <end position="146"/>
    </location>
</feature>
<reference evidence="7" key="1">
    <citation type="submission" date="2021-06" db="EMBL/GenBank/DDBJ databases">
        <title>Parelaphostrongylus tenuis whole genome reference sequence.</title>
        <authorList>
            <person name="Garwood T.J."/>
            <person name="Larsen P.A."/>
            <person name="Fountain-Jones N.M."/>
            <person name="Garbe J.R."/>
            <person name="Macchietto M.G."/>
            <person name="Kania S.A."/>
            <person name="Gerhold R.W."/>
            <person name="Richards J.E."/>
            <person name="Wolf T.M."/>
        </authorList>
    </citation>
    <scope>NUCLEOTIDE SEQUENCE</scope>
    <source>
        <strain evidence="7">MNPRO001-30</strain>
        <tissue evidence="7">Meninges</tissue>
    </source>
</reference>
<feature type="transmembrane region" description="Helical" evidence="6">
    <location>
        <begin position="16"/>
        <end position="36"/>
    </location>
</feature>
<evidence type="ECO:0000256" key="5">
    <source>
        <dbReference type="ARBA" id="ARBA00023136"/>
    </source>
</evidence>
<dbReference type="EMBL" id="JAHQIW010002475">
    <property type="protein sequence ID" value="KAJ1355410.1"/>
    <property type="molecule type" value="Genomic_DNA"/>
</dbReference>
<dbReference type="PANTHER" id="PTHR10981:SF0">
    <property type="entry name" value="BATTENIN"/>
    <property type="match status" value="1"/>
</dbReference>
<dbReference type="Proteomes" id="UP001196413">
    <property type="component" value="Unassembled WGS sequence"/>
</dbReference>
<evidence type="ECO:0000256" key="3">
    <source>
        <dbReference type="ARBA" id="ARBA00022692"/>
    </source>
</evidence>
<dbReference type="GO" id="GO:0012505">
    <property type="term" value="C:endomembrane system"/>
    <property type="evidence" value="ECO:0007669"/>
    <property type="project" value="UniProtKB-SubCell"/>
</dbReference>
<keyword evidence="5 6" id="KW-0472">Membrane</keyword>
<evidence type="ECO:0000256" key="1">
    <source>
        <dbReference type="ARBA" id="ARBA00004127"/>
    </source>
</evidence>
<dbReference type="AlphaFoldDB" id="A0AAD5MB94"/>
<evidence type="ECO:0000256" key="6">
    <source>
        <dbReference type="RuleBase" id="RU361113"/>
    </source>
</evidence>
<comment type="caution">
    <text evidence="6">Lacks conserved residue(s) required for the propagation of feature annotation.</text>
</comment>
<sequence>MALNKNAIQNDVRNMISFWVFGLCNSFLLTVMLSAAQDILSKQRRTTQSVKNVTDICVEEITFRMCSPTSVGVVLICTTIPGLVVKVLSPFFIHRVPYQFRHSMVYILQIISLLVTAFADSAAPALVGVSIASISTGLGEVTYLGLAGHYSKHTISTWSSGTGMAGLFGAFSYAGMTDARLLALTSSQAMLTMNIMPVILALTYHFVLVQASTIRQVSILRPSEWFSASGLEMKESPSDNNNANVKNVYSKWNYRAAEGYSELTSIHDAFNTGVLR</sequence>
<comment type="caution">
    <text evidence="7">The sequence shown here is derived from an EMBL/GenBank/DDBJ whole genome shotgun (WGS) entry which is preliminary data.</text>
</comment>
<dbReference type="Pfam" id="PF02487">
    <property type="entry name" value="CLN3"/>
    <property type="match status" value="1"/>
</dbReference>
<feature type="transmembrane region" description="Helical" evidence="6">
    <location>
        <begin position="188"/>
        <end position="209"/>
    </location>
</feature>
<proteinExistence type="inferred from homology"/>
<evidence type="ECO:0000313" key="8">
    <source>
        <dbReference type="Proteomes" id="UP001196413"/>
    </source>
</evidence>
<accession>A0AAD5MB94</accession>
<keyword evidence="6" id="KW-0458">Lysosome</keyword>
<dbReference type="GO" id="GO:0005765">
    <property type="term" value="C:lysosomal membrane"/>
    <property type="evidence" value="ECO:0007669"/>
    <property type="project" value="UniProtKB-SubCell"/>
</dbReference>
<comment type="similarity">
    <text evidence="6">Belongs to the battenin family.</text>
</comment>
<protein>
    <recommendedName>
        <fullName evidence="6">Battenin</fullName>
    </recommendedName>
</protein>
<keyword evidence="8" id="KW-1185">Reference proteome</keyword>
<name>A0AAD5MB94_PARTN</name>
<dbReference type="PANTHER" id="PTHR10981">
    <property type="entry name" value="BATTENIN"/>
    <property type="match status" value="1"/>
</dbReference>